<evidence type="ECO:0000259" key="2">
    <source>
        <dbReference type="PROSITE" id="PS51673"/>
    </source>
</evidence>
<evidence type="ECO:0000313" key="4">
    <source>
        <dbReference type="Proteomes" id="UP000001449"/>
    </source>
</evidence>
<reference evidence="3 4" key="1">
    <citation type="journal article" date="2004" name="Science">
        <title>The genome of the diatom Thalassiosira pseudonana: ecology, evolution, and metabolism.</title>
        <authorList>
            <person name="Armbrust E.V."/>
            <person name="Berges J.A."/>
            <person name="Bowler C."/>
            <person name="Green B.R."/>
            <person name="Martinez D."/>
            <person name="Putnam N.H."/>
            <person name="Zhou S."/>
            <person name="Allen A.E."/>
            <person name="Apt K.E."/>
            <person name="Bechner M."/>
            <person name="Brzezinski M.A."/>
            <person name="Chaal B.K."/>
            <person name="Chiovitti A."/>
            <person name="Davis A.K."/>
            <person name="Demarest M.S."/>
            <person name="Detter J.C."/>
            <person name="Glavina T."/>
            <person name="Goodstein D."/>
            <person name="Hadi M.Z."/>
            <person name="Hellsten U."/>
            <person name="Hildebrand M."/>
            <person name="Jenkins B.D."/>
            <person name="Jurka J."/>
            <person name="Kapitonov V.V."/>
            <person name="Kroger N."/>
            <person name="Lau W.W."/>
            <person name="Lane T.W."/>
            <person name="Larimer F.W."/>
            <person name="Lippmeier J.C."/>
            <person name="Lucas S."/>
            <person name="Medina M."/>
            <person name="Montsant A."/>
            <person name="Obornik M."/>
            <person name="Parker M.S."/>
            <person name="Palenik B."/>
            <person name="Pazour G.J."/>
            <person name="Richardson P.M."/>
            <person name="Rynearson T.A."/>
            <person name="Saito M.A."/>
            <person name="Schwartz D.C."/>
            <person name="Thamatrakoln K."/>
            <person name="Valentin K."/>
            <person name="Vardi A."/>
            <person name="Wilkerson F.P."/>
            <person name="Rokhsar D.S."/>
        </authorList>
    </citation>
    <scope>NUCLEOTIDE SEQUENCE [LARGE SCALE GENOMIC DNA]</scope>
    <source>
        <strain evidence="3 4">CCMP1335</strain>
    </source>
</reference>
<dbReference type="Proteomes" id="UP000001449">
    <property type="component" value="Chromosome 4"/>
</dbReference>
<feature type="domain" description="SUZ" evidence="2">
    <location>
        <begin position="278"/>
        <end position="350"/>
    </location>
</feature>
<protein>
    <recommendedName>
        <fullName evidence="2">SUZ domain-containing protein</fullName>
    </recommendedName>
</protein>
<dbReference type="KEGG" id="tps:THAPSDRAFT_22324"/>
<keyword evidence="4" id="KW-1185">Reference proteome</keyword>
<sequence>MVYCPDEDASNQTDGVMLENNSSDKNVSICNEGICSVLSKEETTDDLKAIDSKTPNCDRLSADEGKEWNPLEEVDSALLTALCDVRERKALLRLEQVVLDFMKEETTGYIEVGGAYNTIINGGQGVYGGGDVDRATGLPQQVLQDLQQQQQRGIRQTSFQRLILHRLADRFNIVRENPSSIPPNENNNNPSNVEGGYDNASRGGSSGAGTSYPPGLIRLVKVKESCVPPHLLIDVDLSLLVNYKNPRARGGGGLHPSVTSQEGVNSIASSLAASGLQEAPSAAFVSKQSTPHKKMVIMKRNSSGGGSSNNAGQANTKREGKSRGGLKGKKMIDREKAYEEARARIFGVSASSSDEDERKGIGKRGSLNANTGELTPQNATAITPSSSDNSESAICENANGPNEEGPALENGKEFSRQTSVALSASSITGTAASKAVYRNRQQEENDPDFRRRNDVRPSYVPMPPNAVPFVPNPYIRNGSHAGYLNMAMGHASLNAAVAMPVQPHHQPPYYQFTPQDAMHLPNHAASPQAPYFPQSQGVQHQSVPLRNPTNMRQIVQPNGTEVMAPCNDEQHKSGVEQNATNETLLGRASER</sequence>
<feature type="compositionally biased region" description="Low complexity" evidence="1">
    <location>
        <begin position="176"/>
        <end position="192"/>
    </location>
</feature>
<reference evidence="3 4" key="2">
    <citation type="journal article" date="2008" name="Nature">
        <title>The Phaeodactylum genome reveals the evolutionary history of diatom genomes.</title>
        <authorList>
            <person name="Bowler C."/>
            <person name="Allen A.E."/>
            <person name="Badger J.H."/>
            <person name="Grimwood J."/>
            <person name="Jabbari K."/>
            <person name="Kuo A."/>
            <person name="Maheswari U."/>
            <person name="Martens C."/>
            <person name="Maumus F."/>
            <person name="Otillar R.P."/>
            <person name="Rayko E."/>
            <person name="Salamov A."/>
            <person name="Vandepoele K."/>
            <person name="Beszteri B."/>
            <person name="Gruber A."/>
            <person name="Heijde M."/>
            <person name="Katinka M."/>
            <person name="Mock T."/>
            <person name="Valentin K."/>
            <person name="Verret F."/>
            <person name="Berges J.A."/>
            <person name="Brownlee C."/>
            <person name="Cadoret J.P."/>
            <person name="Chiovitti A."/>
            <person name="Choi C.J."/>
            <person name="Coesel S."/>
            <person name="De Martino A."/>
            <person name="Detter J.C."/>
            <person name="Durkin C."/>
            <person name="Falciatore A."/>
            <person name="Fournet J."/>
            <person name="Haruta M."/>
            <person name="Huysman M.J."/>
            <person name="Jenkins B.D."/>
            <person name="Jiroutova K."/>
            <person name="Jorgensen R.E."/>
            <person name="Joubert Y."/>
            <person name="Kaplan A."/>
            <person name="Kroger N."/>
            <person name="Kroth P.G."/>
            <person name="La Roche J."/>
            <person name="Lindquist E."/>
            <person name="Lommer M."/>
            <person name="Martin-Jezequel V."/>
            <person name="Lopez P.J."/>
            <person name="Lucas S."/>
            <person name="Mangogna M."/>
            <person name="McGinnis K."/>
            <person name="Medlin L.K."/>
            <person name="Montsant A."/>
            <person name="Oudot-Le Secq M.P."/>
            <person name="Napoli C."/>
            <person name="Obornik M."/>
            <person name="Parker M.S."/>
            <person name="Petit J.L."/>
            <person name="Porcel B.M."/>
            <person name="Poulsen N."/>
            <person name="Robison M."/>
            <person name="Rychlewski L."/>
            <person name="Rynearson T.A."/>
            <person name="Schmutz J."/>
            <person name="Shapiro H."/>
            <person name="Siaut M."/>
            <person name="Stanley M."/>
            <person name="Sussman M.R."/>
            <person name="Taylor A.R."/>
            <person name="Vardi A."/>
            <person name="von Dassow P."/>
            <person name="Vyverman W."/>
            <person name="Willis A."/>
            <person name="Wyrwicz L.S."/>
            <person name="Rokhsar D.S."/>
            <person name="Weissenbach J."/>
            <person name="Armbrust E.V."/>
            <person name="Green B.R."/>
            <person name="Van de Peer Y."/>
            <person name="Grigoriev I.V."/>
        </authorList>
    </citation>
    <scope>NUCLEOTIDE SEQUENCE [LARGE SCALE GENOMIC DNA]</scope>
    <source>
        <strain evidence="3 4">CCMP1335</strain>
    </source>
</reference>
<feature type="region of interest" description="Disordered" evidence="1">
    <location>
        <begin position="437"/>
        <end position="460"/>
    </location>
</feature>
<feature type="region of interest" description="Disordered" evidence="1">
    <location>
        <begin position="175"/>
        <end position="209"/>
    </location>
</feature>
<dbReference type="GO" id="GO:0003676">
    <property type="term" value="F:nucleic acid binding"/>
    <property type="evidence" value="ECO:0007669"/>
    <property type="project" value="InterPro"/>
</dbReference>
<dbReference type="InParanoid" id="B8BZQ0"/>
<dbReference type="GeneID" id="7448823"/>
<dbReference type="PaxDb" id="35128-Thaps22324"/>
<feature type="region of interest" description="Disordered" evidence="1">
    <location>
        <begin position="349"/>
        <end position="394"/>
    </location>
</feature>
<proteinExistence type="predicted"/>
<accession>B8BZQ0</accession>
<gene>
    <name evidence="3" type="ORF">THAPSDRAFT_22324</name>
</gene>
<dbReference type="PROSITE" id="PS51673">
    <property type="entry name" value="SUZ"/>
    <property type="match status" value="1"/>
</dbReference>
<feature type="region of interest" description="Disordered" evidence="1">
    <location>
        <begin position="564"/>
        <end position="591"/>
    </location>
</feature>
<feature type="region of interest" description="Disordered" evidence="1">
    <location>
        <begin position="299"/>
        <end position="332"/>
    </location>
</feature>
<dbReference type="Pfam" id="PF12752">
    <property type="entry name" value="SUZ"/>
    <property type="match status" value="1"/>
</dbReference>
<dbReference type="RefSeq" id="XP_002289385.1">
    <property type="nucleotide sequence ID" value="XM_002289349.1"/>
</dbReference>
<dbReference type="InterPro" id="IPR036867">
    <property type="entry name" value="R3H_dom_sf"/>
</dbReference>
<dbReference type="PANTHER" id="PTHR15672">
    <property type="entry name" value="CAMP-REGULATED PHOSPHOPROTEIN 21 RELATED R3H DOMAIN CONTAINING PROTEIN"/>
    <property type="match status" value="1"/>
</dbReference>
<dbReference type="OMA" id="MAPCNDE"/>
<dbReference type="STRING" id="35128.B8BZQ0"/>
<dbReference type="eggNOG" id="ENOG502SU4H">
    <property type="taxonomic scope" value="Eukaryota"/>
</dbReference>
<dbReference type="InterPro" id="IPR051937">
    <property type="entry name" value="R3H_domain_containing"/>
</dbReference>
<feature type="compositionally biased region" description="Polar residues" evidence="1">
    <location>
        <begin position="367"/>
        <end position="392"/>
    </location>
</feature>
<dbReference type="EMBL" id="CM000641">
    <property type="protein sequence ID" value="EED92922.1"/>
    <property type="molecule type" value="Genomic_DNA"/>
</dbReference>
<dbReference type="SUPFAM" id="SSF82708">
    <property type="entry name" value="R3H domain"/>
    <property type="match status" value="1"/>
</dbReference>
<dbReference type="AlphaFoldDB" id="B8BZQ0"/>
<dbReference type="Gene3D" id="3.30.1370.50">
    <property type="entry name" value="R3H-like domain"/>
    <property type="match status" value="1"/>
</dbReference>
<evidence type="ECO:0000256" key="1">
    <source>
        <dbReference type="SAM" id="MobiDB-lite"/>
    </source>
</evidence>
<feature type="compositionally biased region" description="Basic and acidic residues" evidence="1">
    <location>
        <begin position="440"/>
        <end position="455"/>
    </location>
</feature>
<dbReference type="HOGENOM" id="CLU_461963_0_0_1"/>
<feature type="compositionally biased region" description="Low complexity" evidence="1">
    <location>
        <begin position="200"/>
        <end position="209"/>
    </location>
</feature>
<dbReference type="PANTHER" id="PTHR15672:SF8">
    <property type="entry name" value="PROTEIN ENCORE"/>
    <property type="match status" value="1"/>
</dbReference>
<name>B8BZQ0_THAPS</name>
<dbReference type="InterPro" id="IPR024771">
    <property type="entry name" value="SUZ"/>
</dbReference>
<evidence type="ECO:0000313" key="3">
    <source>
        <dbReference type="EMBL" id="EED92922.1"/>
    </source>
</evidence>
<organism evidence="3 4">
    <name type="scientific">Thalassiosira pseudonana</name>
    <name type="common">Marine diatom</name>
    <name type="synonym">Cyclotella nana</name>
    <dbReference type="NCBI Taxonomy" id="35128"/>
    <lineage>
        <taxon>Eukaryota</taxon>
        <taxon>Sar</taxon>
        <taxon>Stramenopiles</taxon>
        <taxon>Ochrophyta</taxon>
        <taxon>Bacillariophyta</taxon>
        <taxon>Coscinodiscophyceae</taxon>
        <taxon>Thalassiosirophycidae</taxon>
        <taxon>Thalassiosirales</taxon>
        <taxon>Thalassiosiraceae</taxon>
        <taxon>Thalassiosira</taxon>
    </lineage>
</organism>